<dbReference type="SFLD" id="SFLDG01129">
    <property type="entry name" value="C1.5:_HAD__Beta-PGM__Phosphata"/>
    <property type="match status" value="1"/>
</dbReference>
<organism evidence="1 2">
    <name type="scientific">Thioalbus denitrificans</name>
    <dbReference type="NCBI Taxonomy" id="547122"/>
    <lineage>
        <taxon>Bacteria</taxon>
        <taxon>Pseudomonadati</taxon>
        <taxon>Pseudomonadota</taxon>
        <taxon>Gammaproteobacteria</taxon>
        <taxon>Chromatiales</taxon>
        <taxon>Ectothiorhodospiraceae</taxon>
        <taxon>Thioalbus</taxon>
    </lineage>
</organism>
<dbReference type="NCBIfam" id="TIGR01509">
    <property type="entry name" value="HAD-SF-IA-v3"/>
    <property type="match status" value="1"/>
</dbReference>
<sequence>MTRLRALIFDVDGTLADTERDGHRVAFNRAFAEAGLDWDWDVPLYGELLEVTGGRERILYYLDRFRPDFPRPDDLDGFIRGLHQAKTRIYTDLLGSGRIPLRPGVERLLRAARAAGLRLGIATTTTPVNVLALLENTLGPESPAWFDVIAAGEMVPAKKPAPDIYVYALDALGLSAAECLAFEDSRNGLLAARAVGLPTLVTVNAYTRDHDFTGASLVIDELGGPERPFTVLQGEAGAARWVDLDLLAEVHRRAHA</sequence>
<dbReference type="SFLD" id="SFLDF00035">
    <property type="entry name" value="phosphoglycolate_phosphatase"/>
    <property type="match status" value="1"/>
</dbReference>
<dbReference type="RefSeq" id="WP_114281295.1">
    <property type="nucleotide sequence ID" value="NZ_QPJY01000018.1"/>
</dbReference>
<dbReference type="InterPro" id="IPR036412">
    <property type="entry name" value="HAD-like_sf"/>
</dbReference>
<dbReference type="GO" id="GO:0016787">
    <property type="term" value="F:hydrolase activity"/>
    <property type="evidence" value="ECO:0007669"/>
    <property type="project" value="UniProtKB-KW"/>
</dbReference>
<proteinExistence type="predicted"/>
<dbReference type="Proteomes" id="UP000252707">
    <property type="component" value="Unassembled WGS sequence"/>
</dbReference>
<accession>A0A369BP37</accession>
<dbReference type="InterPro" id="IPR044999">
    <property type="entry name" value="CbbY-like"/>
</dbReference>
<dbReference type="CDD" id="cd07528">
    <property type="entry name" value="HAD_CbbY-like"/>
    <property type="match status" value="1"/>
</dbReference>
<dbReference type="AlphaFoldDB" id="A0A369BP37"/>
<reference evidence="1 2" key="1">
    <citation type="submission" date="2018-07" db="EMBL/GenBank/DDBJ databases">
        <title>Genomic Encyclopedia of Type Strains, Phase IV (KMG-IV): sequencing the most valuable type-strain genomes for metagenomic binning, comparative biology and taxonomic classification.</title>
        <authorList>
            <person name="Goeker M."/>
        </authorList>
    </citation>
    <scope>NUCLEOTIDE SEQUENCE [LARGE SCALE GENOMIC DNA]</scope>
    <source>
        <strain evidence="1 2">DSM 26407</strain>
    </source>
</reference>
<dbReference type="InterPro" id="IPR006439">
    <property type="entry name" value="HAD-SF_hydro_IA"/>
</dbReference>
<dbReference type="EMBL" id="QPJY01000018">
    <property type="protein sequence ID" value="RCX22398.1"/>
    <property type="molecule type" value="Genomic_DNA"/>
</dbReference>
<comment type="caution">
    <text evidence="1">The sequence shown here is derived from an EMBL/GenBank/DDBJ whole genome shotgun (WGS) entry which is preliminary data.</text>
</comment>
<dbReference type="SFLD" id="SFLDS00003">
    <property type="entry name" value="Haloacid_Dehalogenase"/>
    <property type="match status" value="1"/>
</dbReference>
<dbReference type="PANTHER" id="PTHR42896:SF2">
    <property type="entry name" value="CBBY-LIKE PROTEIN"/>
    <property type="match status" value="1"/>
</dbReference>
<dbReference type="SUPFAM" id="SSF56784">
    <property type="entry name" value="HAD-like"/>
    <property type="match status" value="1"/>
</dbReference>
<dbReference type="OrthoDB" id="9782449at2"/>
<protein>
    <submittedName>
        <fullName evidence="1">HAD superfamily hydrolase (TIGR01509 family)</fullName>
    </submittedName>
</protein>
<dbReference type="InterPro" id="IPR023198">
    <property type="entry name" value="PGP-like_dom2"/>
</dbReference>
<dbReference type="SFLD" id="SFLDG01135">
    <property type="entry name" value="C1.5.6:_HAD__Beta-PGM__Phospha"/>
    <property type="match status" value="1"/>
</dbReference>
<keyword evidence="2" id="KW-1185">Reference proteome</keyword>
<dbReference type="Gene3D" id="1.10.150.240">
    <property type="entry name" value="Putative phosphatase, domain 2"/>
    <property type="match status" value="1"/>
</dbReference>
<dbReference type="InterPro" id="IPR023214">
    <property type="entry name" value="HAD_sf"/>
</dbReference>
<dbReference type="PRINTS" id="PR00413">
    <property type="entry name" value="HADHALOGNASE"/>
</dbReference>
<dbReference type="Pfam" id="PF00702">
    <property type="entry name" value="Hydrolase"/>
    <property type="match status" value="1"/>
</dbReference>
<keyword evidence="1" id="KW-0378">Hydrolase</keyword>
<gene>
    <name evidence="1" type="ORF">DFQ59_11811</name>
</gene>
<dbReference type="PANTHER" id="PTHR42896">
    <property type="entry name" value="XYLULOSE-1,5-BISPHOSPHATE (XUBP) PHOSPHATASE"/>
    <property type="match status" value="1"/>
</dbReference>
<evidence type="ECO:0000313" key="1">
    <source>
        <dbReference type="EMBL" id="RCX22398.1"/>
    </source>
</evidence>
<name>A0A369BP37_9GAMM</name>
<evidence type="ECO:0000313" key="2">
    <source>
        <dbReference type="Proteomes" id="UP000252707"/>
    </source>
</evidence>
<dbReference type="Gene3D" id="3.40.50.1000">
    <property type="entry name" value="HAD superfamily/HAD-like"/>
    <property type="match status" value="1"/>
</dbReference>